<dbReference type="EMBL" id="ML986619">
    <property type="protein sequence ID" value="KAF2264034.1"/>
    <property type="molecule type" value="Genomic_DNA"/>
</dbReference>
<proteinExistence type="predicted"/>
<evidence type="ECO:0000313" key="3">
    <source>
        <dbReference type="Proteomes" id="UP000800093"/>
    </source>
</evidence>
<organism evidence="2 3">
    <name type="scientific">Lojkania enalia</name>
    <dbReference type="NCBI Taxonomy" id="147567"/>
    <lineage>
        <taxon>Eukaryota</taxon>
        <taxon>Fungi</taxon>
        <taxon>Dikarya</taxon>
        <taxon>Ascomycota</taxon>
        <taxon>Pezizomycotina</taxon>
        <taxon>Dothideomycetes</taxon>
        <taxon>Pleosporomycetidae</taxon>
        <taxon>Pleosporales</taxon>
        <taxon>Pleosporales incertae sedis</taxon>
        <taxon>Lojkania</taxon>
    </lineage>
</organism>
<reference evidence="3" key="1">
    <citation type="journal article" date="2020" name="Stud. Mycol.">
        <title>101 Dothideomycetes genomes: A test case for predicting lifestyles and emergence of pathogens.</title>
        <authorList>
            <person name="Haridas S."/>
            <person name="Albert R."/>
            <person name="Binder M."/>
            <person name="Bloem J."/>
            <person name="LaButti K."/>
            <person name="Salamov A."/>
            <person name="Andreopoulos B."/>
            <person name="Baker S."/>
            <person name="Barry K."/>
            <person name="Bills G."/>
            <person name="Bluhm B."/>
            <person name="Cannon C."/>
            <person name="Castanera R."/>
            <person name="Culley D."/>
            <person name="Daum C."/>
            <person name="Ezra D."/>
            <person name="Gonzalez J."/>
            <person name="Henrissat B."/>
            <person name="Kuo A."/>
            <person name="Liang C."/>
            <person name="Lipzen A."/>
            <person name="Lutzoni F."/>
            <person name="Magnuson J."/>
            <person name="Mondo S."/>
            <person name="Nolan M."/>
            <person name="Ohm R."/>
            <person name="Pangilinan J."/>
            <person name="Park H.-J."/>
            <person name="Ramirez L."/>
            <person name="Alfaro M."/>
            <person name="Sun H."/>
            <person name="Tritt A."/>
            <person name="Yoshinaga Y."/>
            <person name="Zwiers L.-H."/>
            <person name="Turgeon B."/>
            <person name="Goodwin S."/>
            <person name="Spatafora J."/>
            <person name="Crous P."/>
            <person name="Grigoriev I."/>
        </authorList>
    </citation>
    <scope>NUCLEOTIDE SEQUENCE [LARGE SCALE GENOMIC DNA]</scope>
    <source>
        <strain evidence="3">CBS 304.66</strain>
    </source>
</reference>
<feature type="chain" id="PRO_5040144015" evidence="1">
    <location>
        <begin position="33"/>
        <end position="319"/>
    </location>
</feature>
<accession>A0A9P4KDD7</accession>
<keyword evidence="3" id="KW-1185">Reference proteome</keyword>
<feature type="signal peptide" evidence="1">
    <location>
        <begin position="1"/>
        <end position="32"/>
    </location>
</feature>
<gene>
    <name evidence="2" type="ORF">CC78DRAFT_252725</name>
</gene>
<comment type="caution">
    <text evidence="2">The sequence shown here is derived from an EMBL/GenBank/DDBJ whole genome shotgun (WGS) entry which is preliminary data.</text>
</comment>
<evidence type="ECO:0000256" key="1">
    <source>
        <dbReference type="SAM" id="SignalP"/>
    </source>
</evidence>
<name>A0A9P4KDD7_9PLEO</name>
<dbReference type="AlphaFoldDB" id="A0A9P4KDD7"/>
<keyword evidence="1" id="KW-0732">Signal</keyword>
<dbReference type="OrthoDB" id="4148174at2759"/>
<evidence type="ECO:0000313" key="2">
    <source>
        <dbReference type="EMBL" id="KAF2264034.1"/>
    </source>
</evidence>
<protein>
    <submittedName>
        <fullName evidence="2">Uncharacterized protein</fullName>
    </submittedName>
</protein>
<sequence>MKLLSSHLSSFKMVRSLFSILTLFLLPLLTLAQSISDSDGYTGYKLDIRQDGDPFAVVYETESTKNNVSSLVPEPDVFLNASVHVGEINIEVQNLTAKVNLDAQVLQLLQFNAGVDLSINRVRLLIQNVTAKVLLEARLENLVLMINDTLNSIDLNPIIAELGNGLGTIINETGNLIGDVTGEEQTNQKRGIDLMQFQLEQNILYSVNDYSGNTHTNRILAQNGDIVDQMLDNNGNVQGQQNVGSYLRDMRFNGFNESVTYKGQEVWEVEYVYEPFAGLYAISGIFLDKTSGEVVGTQLLAEARGGGTSTIGANEELKS</sequence>
<dbReference type="Proteomes" id="UP000800093">
    <property type="component" value="Unassembled WGS sequence"/>
</dbReference>